<reference evidence="8" key="1">
    <citation type="submission" date="2025-08" db="UniProtKB">
        <authorList>
            <consortium name="RefSeq"/>
        </authorList>
    </citation>
    <scope>IDENTIFICATION</scope>
    <source>
        <tissue evidence="8">Fruit stalk</tissue>
    </source>
</reference>
<keyword evidence="7" id="KW-1185">Reference proteome</keyword>
<evidence type="ECO:0000313" key="7">
    <source>
        <dbReference type="Proteomes" id="UP000515121"/>
    </source>
</evidence>
<dbReference type="AlphaFoldDB" id="A0A6P6A7D8"/>
<dbReference type="GO" id="GO:0005789">
    <property type="term" value="C:endoplasmic reticulum membrane"/>
    <property type="evidence" value="ECO:0007669"/>
    <property type="project" value="UniProtKB-SubCell"/>
</dbReference>
<keyword evidence="5" id="KW-1133">Transmembrane helix</keyword>
<comment type="subcellular location">
    <subcellularLocation>
        <location evidence="1">Endoplasmic reticulum membrane</location>
    </subcellularLocation>
</comment>
<proteinExistence type="inferred from homology"/>
<dbReference type="OrthoDB" id="347124at2759"/>
<keyword evidence="4" id="KW-0256">Endoplasmic reticulum</keyword>
<organism evidence="7 8">
    <name type="scientific">Durio zibethinus</name>
    <name type="common">Durian</name>
    <dbReference type="NCBI Taxonomy" id="66656"/>
    <lineage>
        <taxon>Eukaryota</taxon>
        <taxon>Viridiplantae</taxon>
        <taxon>Streptophyta</taxon>
        <taxon>Embryophyta</taxon>
        <taxon>Tracheophyta</taxon>
        <taxon>Spermatophyta</taxon>
        <taxon>Magnoliopsida</taxon>
        <taxon>eudicotyledons</taxon>
        <taxon>Gunneridae</taxon>
        <taxon>Pentapetalae</taxon>
        <taxon>rosids</taxon>
        <taxon>malvids</taxon>
        <taxon>Malvales</taxon>
        <taxon>Malvaceae</taxon>
        <taxon>Helicteroideae</taxon>
        <taxon>Durio</taxon>
    </lineage>
</organism>
<dbReference type="Proteomes" id="UP000515121">
    <property type="component" value="Unplaced"/>
</dbReference>
<dbReference type="KEGG" id="dzi:111307051"/>
<dbReference type="PROSITE" id="PS51257">
    <property type="entry name" value="PROKAR_LIPOPROTEIN"/>
    <property type="match status" value="1"/>
</dbReference>
<comment type="similarity">
    <text evidence="2">Belongs to the ERG2 family.</text>
</comment>
<name>A0A6P6A7D8_DURZI</name>
<dbReference type="InterPro" id="IPR006716">
    <property type="entry name" value="ERG2_sigma1_rcpt-like"/>
</dbReference>
<accession>A0A6P6A7D8</accession>
<evidence type="ECO:0000256" key="1">
    <source>
        <dbReference type="ARBA" id="ARBA00004586"/>
    </source>
</evidence>
<evidence type="ECO:0000313" key="8">
    <source>
        <dbReference type="RefSeq" id="XP_022760843.1"/>
    </source>
</evidence>
<keyword evidence="3" id="KW-0812">Transmembrane</keyword>
<evidence type="ECO:0000256" key="2">
    <source>
        <dbReference type="ARBA" id="ARBA00007141"/>
    </source>
</evidence>
<dbReference type="RefSeq" id="XP_022760843.1">
    <property type="nucleotide sequence ID" value="XM_022905108.1"/>
</dbReference>
<protein>
    <submittedName>
        <fullName evidence="8">Uncharacterized protein LOC111307051</fullName>
    </submittedName>
</protein>
<dbReference type="PANTHER" id="PTHR10868:SF1">
    <property type="entry name" value="SIGMA NON-OPIOID INTRACELLULAR RECEPTOR 1"/>
    <property type="match status" value="1"/>
</dbReference>
<evidence type="ECO:0000256" key="4">
    <source>
        <dbReference type="ARBA" id="ARBA00022824"/>
    </source>
</evidence>
<evidence type="ECO:0000256" key="5">
    <source>
        <dbReference type="ARBA" id="ARBA00022989"/>
    </source>
</evidence>
<evidence type="ECO:0000256" key="3">
    <source>
        <dbReference type="ARBA" id="ARBA00022692"/>
    </source>
</evidence>
<sequence>MVKPETAAITLDAEKTPIATVKFVWPASMLLLISCPVSVQNSSFTKLSALKPNFVDRTPISFDPWTISTPKSSFCRVVESPALQSTARLNLREKEKKKGKKDWVFDGVLKPALTRDIVRSIGERASIVPDLDGNLRFLQHELKRFVNGKVSNCSNTDSIWEIDKGSLLLNSRCILYKSAMEEVRIWGWPLQTAGLLTTGFSSRSFLILSGRVTEWSNGKVGFLARKANASWVQRKWGASVIQLDPNTWIIEYRQSSVLENPRLISATLELLKYRLTRMVRKVTEEFWLFSSFENQYSEFAGKEQFKIPT</sequence>
<evidence type="ECO:0000256" key="6">
    <source>
        <dbReference type="ARBA" id="ARBA00023136"/>
    </source>
</evidence>
<dbReference type="PANTHER" id="PTHR10868">
    <property type="entry name" value="SIGMA 1-TYPE OPIOID RECEPTOR-RELATED"/>
    <property type="match status" value="1"/>
</dbReference>
<dbReference type="GeneID" id="111307051"/>
<gene>
    <name evidence="8" type="primary">LOC111307051</name>
</gene>
<keyword evidence="6" id="KW-0472">Membrane</keyword>